<gene>
    <name evidence="1" type="ORF">XNOV1_A024740</name>
</gene>
<sequence>MTRFRESEKSLHKGSKAQTRAMYVEAVLLDLFRSMLLETLLEYKAFFPNATGVLSPDKHSECRHSVALLSPETDALDILTTQYHNMEDKQEHAGTLPSPMHLPP</sequence>
<evidence type="ECO:0000313" key="2">
    <source>
        <dbReference type="Proteomes" id="UP001178508"/>
    </source>
</evidence>
<organism evidence="1 2">
    <name type="scientific">Xyrichtys novacula</name>
    <name type="common">Pearly razorfish</name>
    <name type="synonym">Hemipteronotus novacula</name>
    <dbReference type="NCBI Taxonomy" id="13765"/>
    <lineage>
        <taxon>Eukaryota</taxon>
        <taxon>Metazoa</taxon>
        <taxon>Chordata</taxon>
        <taxon>Craniata</taxon>
        <taxon>Vertebrata</taxon>
        <taxon>Euteleostomi</taxon>
        <taxon>Actinopterygii</taxon>
        <taxon>Neopterygii</taxon>
        <taxon>Teleostei</taxon>
        <taxon>Neoteleostei</taxon>
        <taxon>Acanthomorphata</taxon>
        <taxon>Eupercaria</taxon>
        <taxon>Labriformes</taxon>
        <taxon>Labridae</taxon>
        <taxon>Xyrichtys</taxon>
    </lineage>
</organism>
<protein>
    <submittedName>
        <fullName evidence="1">Uncharacterized protein</fullName>
    </submittedName>
</protein>
<accession>A0AAV1H029</accession>
<reference evidence="1" key="1">
    <citation type="submission" date="2023-08" db="EMBL/GenBank/DDBJ databases">
        <authorList>
            <person name="Alioto T."/>
            <person name="Alioto T."/>
            <person name="Gomez Garrido J."/>
        </authorList>
    </citation>
    <scope>NUCLEOTIDE SEQUENCE</scope>
</reference>
<dbReference type="Proteomes" id="UP001178508">
    <property type="component" value="Chromosome 18"/>
</dbReference>
<evidence type="ECO:0000313" key="1">
    <source>
        <dbReference type="EMBL" id="CAJ1078649.1"/>
    </source>
</evidence>
<dbReference type="AlphaFoldDB" id="A0AAV1H029"/>
<name>A0AAV1H029_XYRNO</name>
<dbReference type="EMBL" id="OY660881">
    <property type="protein sequence ID" value="CAJ1078649.1"/>
    <property type="molecule type" value="Genomic_DNA"/>
</dbReference>
<proteinExistence type="predicted"/>
<keyword evidence="2" id="KW-1185">Reference proteome</keyword>